<feature type="region of interest" description="Disordered" evidence="1">
    <location>
        <begin position="1314"/>
        <end position="1333"/>
    </location>
</feature>
<protein>
    <submittedName>
        <fullName evidence="2">Uncharacterized protein</fullName>
    </submittedName>
</protein>
<name>A0A844T3V5_9BRAD</name>
<keyword evidence="3" id="KW-1185">Reference proteome</keyword>
<dbReference type="RefSeq" id="WP_157329704.1">
    <property type="nucleotide sequence ID" value="NZ_JANADL010000001.1"/>
</dbReference>
<proteinExistence type="predicted"/>
<dbReference type="Proteomes" id="UP000449969">
    <property type="component" value="Unassembled WGS sequence"/>
</dbReference>
<dbReference type="EMBL" id="WQNE01000007">
    <property type="protein sequence ID" value="MVT73803.1"/>
    <property type="molecule type" value="Genomic_DNA"/>
</dbReference>
<feature type="compositionally biased region" description="Low complexity" evidence="1">
    <location>
        <begin position="15"/>
        <end position="33"/>
    </location>
</feature>
<evidence type="ECO:0000256" key="1">
    <source>
        <dbReference type="SAM" id="MobiDB-lite"/>
    </source>
</evidence>
<organism evidence="2 3">
    <name type="scientific">Bradyrhizobium cajani</name>
    <dbReference type="NCBI Taxonomy" id="1928661"/>
    <lineage>
        <taxon>Bacteria</taxon>
        <taxon>Pseudomonadati</taxon>
        <taxon>Pseudomonadota</taxon>
        <taxon>Alphaproteobacteria</taxon>
        <taxon>Hyphomicrobiales</taxon>
        <taxon>Nitrobacteraceae</taxon>
        <taxon>Bradyrhizobium</taxon>
    </lineage>
</organism>
<feature type="compositionally biased region" description="Pro residues" evidence="1">
    <location>
        <begin position="336"/>
        <end position="346"/>
    </location>
</feature>
<comment type="caution">
    <text evidence="2">The sequence shown here is derived from an EMBL/GenBank/DDBJ whole genome shotgun (WGS) entry which is preliminary data.</text>
</comment>
<dbReference type="OrthoDB" id="516973at2"/>
<feature type="region of interest" description="Disordered" evidence="1">
    <location>
        <begin position="871"/>
        <end position="894"/>
    </location>
</feature>
<gene>
    <name evidence="2" type="ORF">GPL20_12225</name>
</gene>
<feature type="region of interest" description="Disordered" evidence="1">
    <location>
        <begin position="309"/>
        <end position="351"/>
    </location>
</feature>
<reference evidence="2 3" key="1">
    <citation type="submission" date="2019-12" db="EMBL/GenBank/DDBJ databases">
        <title>Draft genome sequences Bradyrhizobium cajani AMBPC1010, Bradyrhizobium pachyrhizi AMBPC1040 and Bradyrhizobium yuanmingense ALSPC3051, three plant growth promoting strains isolated from nodules of Cajanus cajan L. in Dominican Republic.</title>
        <authorList>
            <person name="Flores-Felix J.D."/>
            <person name="Araujo J."/>
            <person name="Diaz-Alcantara C."/>
            <person name="Gonzalez-Andres F."/>
            <person name="Velazquez E."/>
        </authorList>
    </citation>
    <scope>NUCLEOTIDE SEQUENCE [LARGE SCALE GENOMIC DNA]</scope>
    <source>
        <strain evidence="2 3">1010</strain>
    </source>
</reference>
<evidence type="ECO:0000313" key="3">
    <source>
        <dbReference type="Proteomes" id="UP000449969"/>
    </source>
</evidence>
<feature type="region of interest" description="Disordered" evidence="1">
    <location>
        <begin position="1"/>
        <end position="37"/>
    </location>
</feature>
<accession>A0A844T3V5</accession>
<sequence length="3023" mass="327744">MVDERDSEEGGTQLGSRCDCGSSSESDSPVSGSHQKAGLGKVTRRDFLVGGGATFVATPLAAAEVRKHFLDVAYEDRTRRGLVIAWFESGKRYAWTLRASIFTDPDLPNGRGRFILRRTHDGWRADIAQCALPGDYKFALRIEMKWDPAFDPGKPTTDLGPQPPSMTIILRRGADISLQIGKNLIDFLKAEPQSVDEIGTDLSTPQLADLIQTLFGDSFDSSKASQSSLAFHREFYWILRAGKKLGPNEAETAAARQSRFRALADEGVSLQFRECIFTVFSGSKGAEATKAFILNQNAKHDEKQDVRALFSGDGAPPAPDSTLSSLSDDEASRAAVPPPIPAPGAGPPRDLAEEQRLASRVLYALVRHDAMQTKANPQDAWSGTLALGRHSGGERGNLVIGEGKESSFLGWRNQGDKRPVLALRMPWMRLDLRREQTAVPSQFDDLKGLLWRAPGEDGKLRLIASLTPTKRKMRIETHFGRFTVAPLPPIAPRSGVSARVPSIRVGGTGPKNTRTLNHFAAPLALEEAGIPLSSARLSEIERRRAARLDDSGGSPAERAARLFSQLTFHETECLFHIDKLARRYVWKGVLPPATEPPQAEAVIHIGAKKAANELLLPARLSLSAASLLVRRPADLLALKYRFQDLLLEYGEAGWWVAPDRRIAAFVPRGEPKPVADVALVCNDKPLAANSPARYELRQDPRPLLVVEFPPQHIVEQAYLRQLAAEPDLPKPPSKTEVTAAEAEILRSADENKREEVRADIEKRQTAGLPADDPFFAFHKPFKEAIDDANKPDNVITGWKSNIPKDQRIYVGPDYLDLEAARVARKVARGLQVVEDWKDENLKTPDQRARLLRGLPEVELSPTVIQDLRESTKVPKDLSEAYPEPVGSAPAEKDEVKDYLEKRERSRVQRDTDYDAFRKFYASSPADRKKPIGLTKEEKDAIDAVPNLPGPFYGKRSTIARVEVIAKSNESLAISTARAIAATVNAYDLDNAVVDPFEIPTEARVSGGSRLVFRIPADDFESGRPDARDGAPAGAFPFTIEALTNWGAFDLAVVRRAEKVFEPLAGVQNSRPNAENGKQAEAVEQDIANGRFPPRWARQETRDEAARLLHQGISRGDAWAVRRDEQRSLTGASSCPPPLARLGSVTAPQRLAEVAASVRPPGLYETSIEMPFRLMLSPAQDAAWRTPLGLPPIAKLAPAKDVRWSQSAPVPLWFAQLDEAPGSSSMRAIWSPDFRPEALLDPDLGGPPHGPWAPWAMAREVTARNPYTKPEPVSAFPGQKPDPKDPERFRTGLDVADRHELVALTSLHGLPVRGRRKEDGTLADGSQINPPPGFKLRYAATESLKTEPPDDYSAIYRPKPLGVGELTLTALGGSFDADTNFVPPASAKIVPVSEWPTAHGPGKPLFDAFSVERWQQSTRLGRDIRVEVVYKGFLFPVGHRASLVKLTERRFMMGPGGLAAGPVAFLVQRFFLRIGAPIKTFPALAQPNEGRRWPVERLEILTRVTPDVLDPADAAPSDTSKRWEEAASGRIFLRQSGGAPLLPGLVFWPRVRAREGGEVNFELQIDARGARTRLPLIFVDNTAANDVGTMKVLTEEYNLLSHGKEADPRRVLPFGGSKHRYAPESEPDGTSFDTRQWLIAAEGREEKPPRITDAERRVQFQNTLFDFGPLLQGVDQPPFYPVMAEGLVRIAQVDRLVGRPSDEIAVFFDAEYLAFGFPDATTLKDPKGGPMDPVAKTDVYLDFRKPVTLDPKDAGDRTGGAVRPNTALVAMSRSRGPVGNSNYHAALKTLASDPPPASTGLDKPKPETFFGDATILGILDLKQAISFLGGGLSSAPEFREVAQYTSALLTDLTQAGDAGAAVAKVRDRLLVPMREALLTLARQFFDAIKQDTGAVFEENDAITRIERLYPDVGRSYRELKNALDDAISSSETTRDIETLLASFAVIYGAGRRFVAAIERVASDPLAPVHEALREAFNRFISDVIARAASLLEGVTSDLEEMKQFATGLRNKLAALFADPAFRAWRHLVFALPGTHAIVASFPGQQDAVDKKIQDLLVKAAADADFFGVLLAKGPEDAAKVLGKAFHDALIEEIKKASPIQAALTAAYQDWEVAVGNGADREADRIKGLIYDAATEQLRPLLAAAQKLAGHAEPSIRNLIGDLKDAAAAALDLIRPIVDDSLAAVVQLCGKLALIVKSTIDAVKLPSPNDVNTARTEMGKAFDAAAAAVAKVGIDPEEVKAIGKALDDDVGTLVNVRDALQRALDQLLQLQADVCSASPDHLRLDAFAALGRMRNTLLDALHGFVTKVSSPHFRATDLKALLSKITGTSADADAARSAVIDAAKKASTVVITLCRLARDATALRETTNADGAMKKVRDDLAGLGNPKLNGIISIIDGAKSDAIALKAILDGDGGANIGIIKTLENKVAQAVTPANAQKYLDELLAEVFKVPDVIDAIQSRIVEGLERAVLKGLGKFLVAGEPYLQQMTLIAFQGLSPVFKFLSGAQTALVDARKRIWEALGGSNKDSGGTTPIGDEISQLTFEKVRALLLVSCSSTPSWPLGLSCSATPKVPDEDFLTAEKTELDALAAVFAANDPGQFDAAVFKALSDLFKLWSTNDGSTQRLVKQLADAAAAVLSGDLKRIVDLEGVRRRIEEKLKELVPARILLNYDMQAQLKDFPSSKPIFLPRPGSQITLSAGAVYNLLEPTVPPRFRATCKIDPFDINLFDVVTLMFSSAQFVNESGKGSDFDIVYKDFELGPNAAFLKPLQTLMNPGGSGPYVRPSSEVPGIEAGYSLDLGIISIGTVSFINVSINAACVLPFNGARATFVASIGREDRPVLLSIAPYTGGGFLALYADAQRLIGFAASFEFGGGGGFKFGPLTGQGRLTTGIYLRKMSKSNGDDDCVIEGFFYAGGEAHIACFAISATLVVRISHRQGGSMQGSAVFTFSFSIGFAKLRYQVGVQKNMGPGMSGSRSVAALVSKDLRLISDEKALPAAVVSCAAKAQQEDWLSYQSYFSDDLDGFPA</sequence>
<evidence type="ECO:0000313" key="2">
    <source>
        <dbReference type="EMBL" id="MVT73803.1"/>
    </source>
</evidence>